<keyword evidence="2" id="KW-1185">Reference proteome</keyword>
<proteinExistence type="predicted"/>
<evidence type="ECO:0000313" key="1">
    <source>
        <dbReference type="EMBL" id="BAY58498.1"/>
    </source>
</evidence>
<reference evidence="1 2" key="1">
    <citation type="submission" date="2017-06" db="EMBL/GenBank/DDBJ databases">
        <title>Genome sequencing of cyanobaciteial culture collection at National Institute for Environmental Studies (NIES).</title>
        <authorList>
            <person name="Hirose Y."/>
            <person name="Shimura Y."/>
            <person name="Fujisawa T."/>
            <person name="Nakamura Y."/>
            <person name="Kawachi M."/>
        </authorList>
    </citation>
    <scope>NUCLEOTIDE SEQUENCE [LARGE SCALE GENOMIC DNA]</scope>
    <source>
        <strain evidence="1 2">NIES-2135</strain>
    </source>
</reference>
<accession>A0A1Z4JPC8</accession>
<dbReference type="Proteomes" id="UP000217895">
    <property type="component" value="Chromosome"/>
</dbReference>
<organism evidence="1 2">
    <name type="scientific">Leptolyngbya boryana NIES-2135</name>
    <dbReference type="NCBI Taxonomy" id="1973484"/>
    <lineage>
        <taxon>Bacteria</taxon>
        <taxon>Bacillati</taxon>
        <taxon>Cyanobacteriota</taxon>
        <taxon>Cyanophyceae</taxon>
        <taxon>Leptolyngbyales</taxon>
        <taxon>Leptolyngbyaceae</taxon>
        <taxon>Leptolyngbya group</taxon>
        <taxon>Leptolyngbya</taxon>
    </lineage>
</organism>
<sequence>MSFLTPAKHIDKIIAASIRLSGVSAAGNSTVVTSQITTALSTAGDKGVSVPLQISSSGGLGVIVTPPSNRCEIYNATSKDKISSASGEEVYARLTQASGVYTLSFYTLENNGTETAYSFGSSTPIDIEFNYRFDFRRLPADAIIGIPTRNISEDPTTPTGQTLFREKLNVTGTNTIDPLSKTPVNATAIFLIVNQTTLDAFGGSTAAFAVNLSTKEVTWNPANAGYDLDTTDRVIAVYSTIE</sequence>
<evidence type="ECO:0000313" key="2">
    <source>
        <dbReference type="Proteomes" id="UP000217895"/>
    </source>
</evidence>
<dbReference type="AlphaFoldDB" id="A0A1Z4JPC8"/>
<name>A0A1Z4JPC8_LEPBY</name>
<protein>
    <submittedName>
        <fullName evidence="1">Putative for curly fiber subunit based on high copy number in virion</fullName>
    </submittedName>
</protein>
<dbReference type="EMBL" id="AP018203">
    <property type="protein sequence ID" value="BAY58498.1"/>
    <property type="molecule type" value="Genomic_DNA"/>
</dbReference>
<gene>
    <name evidence="1" type="ORF">NIES2135_53710</name>
</gene>